<name>A0A839IUT3_9GAMM</name>
<dbReference type="Gene3D" id="3.40.50.80">
    <property type="entry name" value="Nucleotide-binding domain of ferredoxin-NADP reductase (FNR) module"/>
    <property type="match status" value="1"/>
</dbReference>
<evidence type="ECO:0000256" key="1">
    <source>
        <dbReference type="ARBA" id="ARBA00035644"/>
    </source>
</evidence>
<accession>A0A839IUT3</accession>
<dbReference type="RefSeq" id="WP_182810201.1">
    <property type="nucleotide sequence ID" value="NZ_JACJFM010000028.1"/>
</dbReference>
<dbReference type="PANTHER" id="PTHR30157">
    <property type="entry name" value="FERRIC REDUCTASE, NADPH-DEPENDENT"/>
    <property type="match status" value="1"/>
</dbReference>
<keyword evidence="4" id="KW-1185">Reference proteome</keyword>
<dbReference type="Pfam" id="PF08021">
    <property type="entry name" value="FAD_binding_9"/>
    <property type="match status" value="1"/>
</dbReference>
<dbReference type="InterPro" id="IPR039374">
    <property type="entry name" value="SIP_fam"/>
</dbReference>
<gene>
    <name evidence="3" type="ORF">H4O21_17635</name>
</gene>
<dbReference type="PANTHER" id="PTHR30157:SF0">
    <property type="entry name" value="NADPH-DEPENDENT FERRIC-CHELATE REDUCTASE"/>
    <property type="match status" value="1"/>
</dbReference>
<feature type="domain" description="FAD-binding FR-type" evidence="2">
    <location>
        <begin position="4"/>
        <end position="110"/>
    </location>
</feature>
<dbReference type="InterPro" id="IPR007037">
    <property type="entry name" value="SIP_rossman_dom"/>
</dbReference>
<sequence>MAKPSPENFTVVSSYSLSPNMRRVRLASQSIQNYPQDAEGGYIKLAFPKHNQDKPLLRTYTISNIDHTNSFLDVDFVIHADGGPASQWSEQAQAGDTIQIAGPGAGKPVDLSADWFLIAGDMTALPAIRANLKRLPADAKGYLILELISEEDKQALDLELSQLPQQLEVQWLINPNPGINKVLNQRIRSLTWLEGKPAIWLAGELDEVLESRKHLKAQPDILQGRMYVSSYWQHGMTEDRHKIEKQKRL</sequence>
<dbReference type="Pfam" id="PF04954">
    <property type="entry name" value="SIP"/>
    <property type="match status" value="1"/>
</dbReference>
<organism evidence="3 4">
    <name type="scientific">Oceanospirillum sediminis</name>
    <dbReference type="NCBI Taxonomy" id="2760088"/>
    <lineage>
        <taxon>Bacteria</taxon>
        <taxon>Pseudomonadati</taxon>
        <taxon>Pseudomonadota</taxon>
        <taxon>Gammaproteobacteria</taxon>
        <taxon>Oceanospirillales</taxon>
        <taxon>Oceanospirillaceae</taxon>
        <taxon>Oceanospirillum</taxon>
    </lineage>
</organism>
<dbReference type="Proteomes" id="UP000565262">
    <property type="component" value="Unassembled WGS sequence"/>
</dbReference>
<comment type="caution">
    <text evidence="3">The sequence shown here is derived from an EMBL/GenBank/DDBJ whole genome shotgun (WGS) entry which is preliminary data.</text>
</comment>
<dbReference type="GO" id="GO:0016491">
    <property type="term" value="F:oxidoreductase activity"/>
    <property type="evidence" value="ECO:0007669"/>
    <property type="project" value="InterPro"/>
</dbReference>
<dbReference type="SUPFAM" id="SSF63380">
    <property type="entry name" value="Riboflavin synthase domain-like"/>
    <property type="match status" value="1"/>
</dbReference>
<dbReference type="EMBL" id="JACJFM010000028">
    <property type="protein sequence ID" value="MBB1488430.1"/>
    <property type="molecule type" value="Genomic_DNA"/>
</dbReference>
<evidence type="ECO:0000313" key="4">
    <source>
        <dbReference type="Proteomes" id="UP000565262"/>
    </source>
</evidence>
<dbReference type="PROSITE" id="PS51384">
    <property type="entry name" value="FAD_FR"/>
    <property type="match status" value="1"/>
</dbReference>
<dbReference type="CDD" id="cd06193">
    <property type="entry name" value="siderophore_interacting"/>
    <property type="match status" value="1"/>
</dbReference>
<dbReference type="InterPro" id="IPR017927">
    <property type="entry name" value="FAD-bd_FR_type"/>
</dbReference>
<evidence type="ECO:0000313" key="3">
    <source>
        <dbReference type="EMBL" id="MBB1488430.1"/>
    </source>
</evidence>
<dbReference type="Gene3D" id="2.40.30.10">
    <property type="entry name" value="Translation factors"/>
    <property type="match status" value="1"/>
</dbReference>
<comment type="similarity">
    <text evidence="1">Belongs to the SIP oxidoreductase family.</text>
</comment>
<dbReference type="InterPro" id="IPR013113">
    <property type="entry name" value="SIP_FAD-bd"/>
</dbReference>
<protein>
    <submittedName>
        <fullName evidence="3">Siderophore-interacting protein</fullName>
    </submittedName>
</protein>
<dbReference type="InterPro" id="IPR017938">
    <property type="entry name" value="Riboflavin_synthase-like_b-brl"/>
</dbReference>
<reference evidence="3 4" key="1">
    <citation type="submission" date="2020-08" db="EMBL/GenBank/DDBJ databases">
        <title>Oceanospirillum sp. nov. isolated from marine sediment.</title>
        <authorList>
            <person name="Ji X."/>
        </authorList>
    </citation>
    <scope>NUCLEOTIDE SEQUENCE [LARGE SCALE GENOMIC DNA]</scope>
    <source>
        <strain evidence="3 4">D5</strain>
    </source>
</reference>
<evidence type="ECO:0000259" key="2">
    <source>
        <dbReference type="PROSITE" id="PS51384"/>
    </source>
</evidence>
<dbReference type="AlphaFoldDB" id="A0A839IUT3"/>
<dbReference type="InterPro" id="IPR039261">
    <property type="entry name" value="FNR_nucleotide-bd"/>
</dbReference>
<proteinExistence type="inferred from homology"/>